<organism evidence="2 3">
    <name type="scientific">Gimibacter soli</name>
    <dbReference type="NCBI Taxonomy" id="3024400"/>
    <lineage>
        <taxon>Bacteria</taxon>
        <taxon>Pseudomonadati</taxon>
        <taxon>Pseudomonadota</taxon>
        <taxon>Alphaproteobacteria</taxon>
        <taxon>Kordiimonadales</taxon>
        <taxon>Temperatibacteraceae</taxon>
        <taxon>Gimibacter</taxon>
    </lineage>
</organism>
<feature type="transmembrane region" description="Helical" evidence="1">
    <location>
        <begin position="7"/>
        <end position="24"/>
    </location>
</feature>
<reference evidence="2" key="1">
    <citation type="submission" date="2023-01" db="EMBL/GenBank/DDBJ databases">
        <title>The genome sequence of Kordiimonadaceae bacterium 6D33.</title>
        <authorList>
            <person name="Liu Y."/>
        </authorList>
    </citation>
    <scope>NUCLEOTIDE SEQUENCE</scope>
    <source>
        <strain evidence="2">6D33</strain>
    </source>
</reference>
<accession>A0AAE9XVL0</accession>
<evidence type="ECO:0000313" key="2">
    <source>
        <dbReference type="EMBL" id="WCL53769.1"/>
    </source>
</evidence>
<dbReference type="EMBL" id="CP116805">
    <property type="protein sequence ID" value="WCL53769.1"/>
    <property type="molecule type" value="Genomic_DNA"/>
</dbReference>
<keyword evidence="1" id="KW-0812">Transmembrane</keyword>
<name>A0AAE9XVL0_9PROT</name>
<feature type="transmembrane region" description="Helical" evidence="1">
    <location>
        <begin position="58"/>
        <end position="75"/>
    </location>
</feature>
<dbReference type="RefSeq" id="WP_289503355.1">
    <property type="nucleotide sequence ID" value="NZ_CP116805.1"/>
</dbReference>
<keyword evidence="1" id="KW-0472">Membrane</keyword>
<sequence length="156" mass="16407">MRRAPSVGARLMPLFMLLVAGLAVFNMPVAALLCFGMIPTIVIVYTATGIYAGLKAQIVGLSNLAGVLAAIAGPSQQVMNPPVFDTYGLALAFAGAAFGYGLVFMGPIVAAVVLQSFSQERLRQLTKQRQTLIEQWGGEILVSPVETKPDHEGSGS</sequence>
<feature type="transmembrane region" description="Helical" evidence="1">
    <location>
        <begin position="87"/>
        <end position="114"/>
    </location>
</feature>
<keyword evidence="1" id="KW-1133">Transmembrane helix</keyword>
<proteinExistence type="predicted"/>
<evidence type="ECO:0000256" key="1">
    <source>
        <dbReference type="SAM" id="Phobius"/>
    </source>
</evidence>
<protein>
    <submittedName>
        <fullName evidence="2">Uncharacterized protein</fullName>
    </submittedName>
</protein>
<evidence type="ECO:0000313" key="3">
    <source>
        <dbReference type="Proteomes" id="UP001217500"/>
    </source>
</evidence>
<feature type="transmembrane region" description="Helical" evidence="1">
    <location>
        <begin position="30"/>
        <end position="51"/>
    </location>
</feature>
<dbReference type="Proteomes" id="UP001217500">
    <property type="component" value="Chromosome"/>
</dbReference>
<dbReference type="KEGG" id="gso:PH603_14610"/>
<gene>
    <name evidence="2" type="ORF">PH603_14610</name>
</gene>
<keyword evidence="3" id="KW-1185">Reference proteome</keyword>
<dbReference type="AlphaFoldDB" id="A0AAE9XVL0"/>